<dbReference type="PRINTS" id="PR00837">
    <property type="entry name" value="V5TPXLIKE"/>
</dbReference>
<organism evidence="3 4">
    <name type="scientific">Daphnia pulex</name>
    <name type="common">Water flea</name>
    <dbReference type="NCBI Taxonomy" id="6669"/>
    <lineage>
        <taxon>Eukaryota</taxon>
        <taxon>Metazoa</taxon>
        <taxon>Ecdysozoa</taxon>
        <taxon>Arthropoda</taxon>
        <taxon>Crustacea</taxon>
        <taxon>Branchiopoda</taxon>
        <taxon>Diplostraca</taxon>
        <taxon>Cladocera</taxon>
        <taxon>Anomopoda</taxon>
        <taxon>Daphniidae</taxon>
        <taxon>Daphnia</taxon>
    </lineage>
</organism>
<keyword evidence="1" id="KW-0732">Signal</keyword>
<dbReference type="InParanoid" id="E9FY19"/>
<dbReference type="Proteomes" id="UP000000305">
    <property type="component" value="Unassembled WGS sequence"/>
</dbReference>
<dbReference type="OrthoDB" id="43654at2759"/>
<evidence type="ECO:0000313" key="4">
    <source>
        <dbReference type="Proteomes" id="UP000000305"/>
    </source>
</evidence>
<sequence length="306" mass="35125">MQSSRFGVLLLAFLVFNFPEDSRAQIYLGKSRFLMSPYYFFRTHWPIVSTDVHRQHSSSSSVNWLRNKPKPVFCTPEKTFTGYPVIKQPKQADFLDLRPTEEEKHLILNLHNQLRQKVASGKEKRGSPGPQPAAAFMPNLKWDKKLADSAWEWAKHLAQNRKFETGPEGTPYGQNLGFSILYGTSSRTWDWVIDYEWSYGVNHMNCESVENFRDSWKPDAMDKNDTHISKPIGRYTQMVWAETTHVGCAAIGYSFHPGEPVICLEHSGLVRLLYVCNYNPPGNIVGQSVYKVMSSSNHICPNEHHK</sequence>
<dbReference type="InterPro" id="IPR002413">
    <property type="entry name" value="V5_allergen-like"/>
</dbReference>
<dbReference type="EMBL" id="GL732526">
    <property type="protein sequence ID" value="EFX88471.1"/>
    <property type="molecule type" value="Genomic_DNA"/>
</dbReference>
<evidence type="ECO:0000313" key="3">
    <source>
        <dbReference type="EMBL" id="EFX88471.1"/>
    </source>
</evidence>
<dbReference type="eggNOG" id="KOG3017">
    <property type="taxonomic scope" value="Eukaryota"/>
</dbReference>
<dbReference type="InterPro" id="IPR001283">
    <property type="entry name" value="CRISP-related"/>
</dbReference>
<dbReference type="KEGG" id="dpx:DAPPUDRAFT_311234"/>
<dbReference type="PROSITE" id="PS01009">
    <property type="entry name" value="CRISP_1"/>
    <property type="match status" value="1"/>
</dbReference>
<evidence type="ECO:0000256" key="1">
    <source>
        <dbReference type="SAM" id="SignalP"/>
    </source>
</evidence>
<dbReference type="HOGENOM" id="CLU_035730_7_2_1"/>
<dbReference type="InterPro" id="IPR018244">
    <property type="entry name" value="Allrgn_V5/Tpx1_CS"/>
</dbReference>
<keyword evidence="4" id="KW-1185">Reference proteome</keyword>
<evidence type="ECO:0000259" key="2">
    <source>
        <dbReference type="SMART" id="SM00198"/>
    </source>
</evidence>
<dbReference type="OMA" id="MNCESVE"/>
<dbReference type="PhylomeDB" id="E9FY19"/>
<dbReference type="InterPro" id="IPR035940">
    <property type="entry name" value="CAP_sf"/>
</dbReference>
<dbReference type="SUPFAM" id="SSF55797">
    <property type="entry name" value="PR-1-like"/>
    <property type="match status" value="1"/>
</dbReference>
<dbReference type="PROSITE" id="PS01010">
    <property type="entry name" value="CRISP_2"/>
    <property type="match status" value="1"/>
</dbReference>
<dbReference type="AlphaFoldDB" id="E9FY19"/>
<name>E9FY19_DAPPU</name>
<dbReference type="FunFam" id="3.40.33.10:FF:000064">
    <property type="entry name" value="Uncharacterized protein"/>
    <property type="match status" value="1"/>
</dbReference>
<protein>
    <recommendedName>
        <fullName evidence="2">SCP domain-containing protein</fullName>
    </recommendedName>
</protein>
<feature type="chain" id="PRO_5003240686" description="SCP domain-containing protein" evidence="1">
    <location>
        <begin position="25"/>
        <end position="306"/>
    </location>
</feature>
<gene>
    <name evidence="3" type="ORF">DAPPUDRAFT_311234</name>
</gene>
<dbReference type="PRINTS" id="PR00838">
    <property type="entry name" value="V5ALLERGEN"/>
</dbReference>
<feature type="domain" description="SCP" evidence="2">
    <location>
        <begin position="102"/>
        <end position="286"/>
    </location>
</feature>
<accession>E9FY19</accession>
<dbReference type="GO" id="GO:0005615">
    <property type="term" value="C:extracellular space"/>
    <property type="evidence" value="ECO:0000318"/>
    <property type="project" value="GO_Central"/>
</dbReference>
<proteinExistence type="predicted"/>
<dbReference type="SMART" id="SM00198">
    <property type="entry name" value="SCP"/>
    <property type="match status" value="1"/>
</dbReference>
<feature type="signal peptide" evidence="1">
    <location>
        <begin position="1"/>
        <end position="24"/>
    </location>
</feature>
<reference evidence="3 4" key="1">
    <citation type="journal article" date="2011" name="Science">
        <title>The ecoresponsive genome of Daphnia pulex.</title>
        <authorList>
            <person name="Colbourne J.K."/>
            <person name="Pfrender M.E."/>
            <person name="Gilbert D."/>
            <person name="Thomas W.K."/>
            <person name="Tucker A."/>
            <person name="Oakley T.H."/>
            <person name="Tokishita S."/>
            <person name="Aerts A."/>
            <person name="Arnold G.J."/>
            <person name="Basu M.K."/>
            <person name="Bauer D.J."/>
            <person name="Caceres C.E."/>
            <person name="Carmel L."/>
            <person name="Casola C."/>
            <person name="Choi J.H."/>
            <person name="Detter J.C."/>
            <person name="Dong Q."/>
            <person name="Dusheyko S."/>
            <person name="Eads B.D."/>
            <person name="Frohlich T."/>
            <person name="Geiler-Samerotte K.A."/>
            <person name="Gerlach D."/>
            <person name="Hatcher P."/>
            <person name="Jogdeo S."/>
            <person name="Krijgsveld J."/>
            <person name="Kriventseva E.V."/>
            <person name="Kultz D."/>
            <person name="Laforsch C."/>
            <person name="Lindquist E."/>
            <person name="Lopez J."/>
            <person name="Manak J.R."/>
            <person name="Muller J."/>
            <person name="Pangilinan J."/>
            <person name="Patwardhan R.P."/>
            <person name="Pitluck S."/>
            <person name="Pritham E.J."/>
            <person name="Rechtsteiner A."/>
            <person name="Rho M."/>
            <person name="Rogozin I.B."/>
            <person name="Sakarya O."/>
            <person name="Salamov A."/>
            <person name="Schaack S."/>
            <person name="Shapiro H."/>
            <person name="Shiga Y."/>
            <person name="Skalitzky C."/>
            <person name="Smith Z."/>
            <person name="Souvorov A."/>
            <person name="Sung W."/>
            <person name="Tang Z."/>
            <person name="Tsuchiya D."/>
            <person name="Tu H."/>
            <person name="Vos H."/>
            <person name="Wang M."/>
            <person name="Wolf Y.I."/>
            <person name="Yamagata H."/>
            <person name="Yamada T."/>
            <person name="Ye Y."/>
            <person name="Shaw J.R."/>
            <person name="Andrews J."/>
            <person name="Crease T.J."/>
            <person name="Tang H."/>
            <person name="Lucas S.M."/>
            <person name="Robertson H.M."/>
            <person name="Bork P."/>
            <person name="Koonin E.V."/>
            <person name="Zdobnov E.M."/>
            <person name="Grigoriev I.V."/>
            <person name="Lynch M."/>
            <person name="Boore J.L."/>
        </authorList>
    </citation>
    <scope>NUCLEOTIDE SEQUENCE [LARGE SCALE GENOMIC DNA]</scope>
</reference>
<dbReference type="Pfam" id="PF00188">
    <property type="entry name" value="CAP"/>
    <property type="match status" value="1"/>
</dbReference>
<dbReference type="PANTHER" id="PTHR10334">
    <property type="entry name" value="CYSTEINE-RICH SECRETORY PROTEIN-RELATED"/>
    <property type="match status" value="1"/>
</dbReference>
<dbReference type="InterPro" id="IPR014044">
    <property type="entry name" value="CAP_dom"/>
</dbReference>
<dbReference type="CDD" id="cd05380">
    <property type="entry name" value="CAP_euk"/>
    <property type="match status" value="1"/>
</dbReference>
<dbReference type="Gene3D" id="3.40.33.10">
    <property type="entry name" value="CAP"/>
    <property type="match status" value="1"/>
</dbReference>